<dbReference type="InterPro" id="IPR015421">
    <property type="entry name" value="PyrdxlP-dep_Trfase_major"/>
</dbReference>
<dbReference type="GO" id="GO:0030170">
    <property type="term" value="F:pyridoxal phosphate binding"/>
    <property type="evidence" value="ECO:0007669"/>
    <property type="project" value="InterPro"/>
</dbReference>
<reference evidence="6 7" key="1">
    <citation type="submission" date="2019-03" db="EMBL/GenBank/DDBJ databases">
        <title>Draft genome of Gammaproteobacteria bacterium LSUCC0057, a member of the SAR92 clade.</title>
        <authorList>
            <person name="Lanclos V.C."/>
            <person name="Doiron C."/>
            <person name="Henson M.W."/>
            <person name="Thrash J.C."/>
        </authorList>
    </citation>
    <scope>NUCLEOTIDE SEQUENCE [LARGE SCALE GENOMIC DNA]</scope>
    <source>
        <strain evidence="6 7">LSUCC0057</strain>
    </source>
</reference>
<dbReference type="SUPFAM" id="SSF53383">
    <property type="entry name" value="PLP-dependent transferases"/>
    <property type="match status" value="1"/>
</dbReference>
<evidence type="ECO:0000256" key="2">
    <source>
        <dbReference type="ARBA" id="ARBA00008954"/>
    </source>
</evidence>
<evidence type="ECO:0000256" key="3">
    <source>
        <dbReference type="ARBA" id="ARBA00022576"/>
    </source>
</evidence>
<protein>
    <submittedName>
        <fullName evidence="6">Aminotransferase class III-fold pyridoxal phosphate-dependent enzyme</fullName>
    </submittedName>
</protein>
<sequence>MNSNQPIKPNDVITSDKESVWHHLMQHKVLESGDPLIIVKGEGMRLTDAHGREYLDATSGGVWCVNVGYGRERIANAIRDQLVKMCYFANTGGNVPGAEFAQRLLEKMPGLGRVYYSNSGSEANEKAYKMVRQLAHINGDGRKHKIIYRHRDYHGTTIATLSSTGQEQRKAQYGPYVPGFAEFANCLCYRCPFGKSYGSCDIECARDLETTILREGADEVGAVVLEPITAGGGVIPPPPEYFPIIQEICKKYGVLLHIDEVVCGLGRTGEWFGYQHYGVQPDMVTMAKGVASAYAAISCTVTTEAVFNAFKSQPDDALSYFRDISTFGGCTAGPVAGLETLAIIEEEGLLANVRSQGAHLMVRLEELKEKHPMVGDVRGKGLFAGVELVADRTTKQPVDESVAMRVAAHTLSNGVMIGRTNRSFASHNNTLCLSPALIATRRDIDDIVDAIDHALTAVATQ</sequence>
<dbReference type="Gene3D" id="3.40.640.10">
    <property type="entry name" value="Type I PLP-dependent aspartate aminotransferase-like (Major domain)"/>
    <property type="match status" value="1"/>
</dbReference>
<dbReference type="OrthoDB" id="9801052at2"/>
<dbReference type="PANTHER" id="PTHR43094:SF1">
    <property type="entry name" value="AMINOTRANSFERASE CLASS-III"/>
    <property type="match status" value="1"/>
</dbReference>
<dbReference type="AlphaFoldDB" id="A0A4Y8UJK8"/>
<evidence type="ECO:0000313" key="6">
    <source>
        <dbReference type="EMBL" id="TFH67513.1"/>
    </source>
</evidence>
<proteinExistence type="inferred from homology"/>
<keyword evidence="4 5" id="KW-0663">Pyridoxal phosphate</keyword>
<dbReference type="CDD" id="cd00610">
    <property type="entry name" value="OAT_like"/>
    <property type="match status" value="1"/>
</dbReference>
<keyword evidence="6" id="KW-0808">Transferase</keyword>
<dbReference type="InterPro" id="IPR049704">
    <property type="entry name" value="Aminotrans_3_PPA_site"/>
</dbReference>
<dbReference type="Proteomes" id="UP000298133">
    <property type="component" value="Unassembled WGS sequence"/>
</dbReference>
<dbReference type="Gene3D" id="3.90.1150.10">
    <property type="entry name" value="Aspartate Aminotransferase, domain 1"/>
    <property type="match status" value="1"/>
</dbReference>
<dbReference type="InterPro" id="IPR015422">
    <property type="entry name" value="PyrdxlP-dep_Trfase_small"/>
</dbReference>
<evidence type="ECO:0000256" key="5">
    <source>
        <dbReference type="RuleBase" id="RU003560"/>
    </source>
</evidence>
<evidence type="ECO:0000313" key="7">
    <source>
        <dbReference type="Proteomes" id="UP000298133"/>
    </source>
</evidence>
<dbReference type="GO" id="GO:0008483">
    <property type="term" value="F:transaminase activity"/>
    <property type="evidence" value="ECO:0007669"/>
    <property type="project" value="UniProtKB-KW"/>
</dbReference>
<comment type="similarity">
    <text evidence="2 5">Belongs to the class-III pyridoxal-phosphate-dependent aminotransferase family.</text>
</comment>
<comment type="cofactor">
    <cofactor evidence="1">
        <name>pyridoxal 5'-phosphate</name>
        <dbReference type="ChEBI" id="CHEBI:597326"/>
    </cofactor>
</comment>
<dbReference type="EMBL" id="SPIA01000003">
    <property type="protein sequence ID" value="TFH67513.1"/>
    <property type="molecule type" value="Genomic_DNA"/>
</dbReference>
<dbReference type="InterPro" id="IPR005814">
    <property type="entry name" value="Aminotrans_3"/>
</dbReference>
<dbReference type="InterPro" id="IPR015424">
    <property type="entry name" value="PyrdxlP-dep_Trfase"/>
</dbReference>
<keyword evidence="7" id="KW-1185">Reference proteome</keyword>
<gene>
    <name evidence="6" type="ORF">E3W66_08485</name>
</gene>
<dbReference type="PROSITE" id="PS00600">
    <property type="entry name" value="AA_TRANSFER_CLASS_3"/>
    <property type="match status" value="1"/>
</dbReference>
<dbReference type="PIRSF" id="PIRSF000521">
    <property type="entry name" value="Transaminase_4ab_Lys_Orn"/>
    <property type="match status" value="1"/>
</dbReference>
<accession>A0A4Y8UJK8</accession>
<name>A0A4Y8UJK8_9GAMM</name>
<evidence type="ECO:0000256" key="1">
    <source>
        <dbReference type="ARBA" id="ARBA00001933"/>
    </source>
</evidence>
<dbReference type="FunFam" id="3.40.640.10:FF:000004">
    <property type="entry name" value="Acetylornithine aminotransferase"/>
    <property type="match status" value="1"/>
</dbReference>
<keyword evidence="3 6" id="KW-0032">Aminotransferase</keyword>
<dbReference type="PANTHER" id="PTHR43094">
    <property type="entry name" value="AMINOTRANSFERASE"/>
    <property type="match status" value="1"/>
</dbReference>
<evidence type="ECO:0000256" key="4">
    <source>
        <dbReference type="ARBA" id="ARBA00022898"/>
    </source>
</evidence>
<comment type="caution">
    <text evidence="6">The sequence shown here is derived from an EMBL/GenBank/DDBJ whole genome shotgun (WGS) entry which is preliminary data.</text>
</comment>
<dbReference type="Pfam" id="PF00202">
    <property type="entry name" value="Aminotran_3"/>
    <property type="match status" value="1"/>
</dbReference>
<organism evidence="6 7">
    <name type="scientific">Gammaproteobacteria bacterium LSUCC0057</name>
    <dbReference type="NCBI Taxonomy" id="2559237"/>
    <lineage>
        <taxon>Bacteria</taxon>
        <taxon>Pseudomonadati</taxon>
        <taxon>Pseudomonadota</taxon>
        <taxon>Gammaproteobacteria</taxon>
        <taxon>Cellvibrionales</taxon>
        <taxon>Porticoccaceae</taxon>
        <taxon>SAR92 clade</taxon>
    </lineage>
</organism>